<keyword evidence="2 5" id="KW-0378">Hydrolase</keyword>
<keyword evidence="3 5" id="KW-0347">Helicase</keyword>
<feature type="binding site" evidence="5">
    <location>
        <begin position="22"/>
        <end position="29"/>
    </location>
    <ligand>
        <name>ATP</name>
        <dbReference type="ChEBI" id="CHEBI:30616"/>
    </ligand>
</feature>
<keyword evidence="1 5" id="KW-0547">Nucleotide-binding</keyword>
<dbReference type="InterPro" id="IPR027417">
    <property type="entry name" value="P-loop_NTPase"/>
</dbReference>
<protein>
    <submittedName>
        <fullName evidence="7">UvrD-helicase domain-containing protein</fullName>
    </submittedName>
</protein>
<gene>
    <name evidence="7" type="ORF">KDN34_17040</name>
</gene>
<keyword evidence="4 5" id="KW-0067">ATP-binding</keyword>
<evidence type="ECO:0000256" key="1">
    <source>
        <dbReference type="ARBA" id="ARBA00022741"/>
    </source>
</evidence>
<evidence type="ECO:0000313" key="7">
    <source>
        <dbReference type="EMBL" id="QUN05851.1"/>
    </source>
</evidence>
<name>A0ABX7YU27_9GAMM</name>
<dbReference type="PROSITE" id="PS51198">
    <property type="entry name" value="UVRD_HELICASE_ATP_BIND"/>
    <property type="match status" value="1"/>
</dbReference>
<organism evidence="7 8">
    <name type="scientific">Shewanella yunxiaonensis</name>
    <dbReference type="NCBI Taxonomy" id="2829809"/>
    <lineage>
        <taxon>Bacteria</taxon>
        <taxon>Pseudomonadati</taxon>
        <taxon>Pseudomonadota</taxon>
        <taxon>Gammaproteobacteria</taxon>
        <taxon>Alteromonadales</taxon>
        <taxon>Shewanellaceae</taxon>
        <taxon>Shewanella</taxon>
    </lineage>
</organism>
<feature type="domain" description="UvrD-like helicase ATP-binding" evidence="6">
    <location>
        <begin position="1"/>
        <end position="175"/>
    </location>
</feature>
<dbReference type="RefSeq" id="WP_212594877.1">
    <property type="nucleotide sequence ID" value="NZ_CP073587.1"/>
</dbReference>
<sequence length="175" mass="19386">MPATAEQLAVRNNIDGYNLVTAPPGSGKTFTIIQCVLGLLSSPDSRIIAVTFTNAAAEEMKSRVGKEIKGSNRKQIFIATFHSILISQARQAGFGSHLRLLVGSELHPYMQQVMGRFNDKKLNEAKVKGGKEPRKLKWVEACEIITKRGCQLSNMITDVEFIYWQLPSLLVQGTH</sequence>
<dbReference type="Gene3D" id="3.40.50.300">
    <property type="entry name" value="P-loop containing nucleotide triphosphate hydrolases"/>
    <property type="match status" value="1"/>
</dbReference>
<accession>A0ABX7YU27</accession>
<dbReference type="InterPro" id="IPR000212">
    <property type="entry name" value="DNA_helicase_UvrD/REP"/>
</dbReference>
<evidence type="ECO:0000259" key="6">
    <source>
        <dbReference type="PROSITE" id="PS51198"/>
    </source>
</evidence>
<evidence type="ECO:0000256" key="3">
    <source>
        <dbReference type="ARBA" id="ARBA00022806"/>
    </source>
</evidence>
<dbReference type="SUPFAM" id="SSF52540">
    <property type="entry name" value="P-loop containing nucleoside triphosphate hydrolases"/>
    <property type="match status" value="1"/>
</dbReference>
<dbReference type="EMBL" id="CP073587">
    <property type="protein sequence ID" value="QUN05851.1"/>
    <property type="molecule type" value="Genomic_DNA"/>
</dbReference>
<dbReference type="Pfam" id="PF00580">
    <property type="entry name" value="UvrD-helicase"/>
    <property type="match status" value="1"/>
</dbReference>
<reference evidence="7 8" key="1">
    <citation type="submission" date="2021-04" db="EMBL/GenBank/DDBJ databases">
        <title>Novel species identification of genus Shewanella.</title>
        <authorList>
            <person name="Liu G."/>
        </authorList>
    </citation>
    <scope>NUCLEOTIDE SEQUENCE [LARGE SCALE GENOMIC DNA]</scope>
    <source>
        <strain evidence="7 8">FJAT-54481</strain>
    </source>
</reference>
<dbReference type="InterPro" id="IPR014016">
    <property type="entry name" value="UvrD-like_ATP-bd"/>
</dbReference>
<keyword evidence="8" id="KW-1185">Reference proteome</keyword>
<evidence type="ECO:0000313" key="8">
    <source>
        <dbReference type="Proteomes" id="UP000679575"/>
    </source>
</evidence>
<evidence type="ECO:0000256" key="4">
    <source>
        <dbReference type="ARBA" id="ARBA00022840"/>
    </source>
</evidence>
<evidence type="ECO:0000256" key="5">
    <source>
        <dbReference type="PROSITE-ProRule" id="PRU00560"/>
    </source>
</evidence>
<dbReference type="Proteomes" id="UP000679575">
    <property type="component" value="Chromosome"/>
</dbReference>
<proteinExistence type="predicted"/>
<dbReference type="PANTHER" id="PTHR11070">
    <property type="entry name" value="UVRD / RECB / PCRA DNA HELICASE FAMILY MEMBER"/>
    <property type="match status" value="1"/>
</dbReference>
<evidence type="ECO:0000256" key="2">
    <source>
        <dbReference type="ARBA" id="ARBA00022801"/>
    </source>
</evidence>